<comment type="caution">
    <text evidence="1">The sequence shown here is derived from an EMBL/GenBank/DDBJ whole genome shotgun (WGS) entry which is preliminary data.</text>
</comment>
<evidence type="ECO:0000313" key="2">
    <source>
        <dbReference type="Proteomes" id="UP001194469"/>
    </source>
</evidence>
<gene>
    <name evidence="1" type="ORF">FVW20_17335</name>
</gene>
<sequence length="222" mass="24885">MQTLHAVAALLTECFDAQHKATADWHVAEPPAHEPAPVETDATAAVADAALLHRLVLAQHLMNFRLWHVEDTARRTDVGADVIAECKRAIDGLNQRRNDYMEKVDACLVALLRPQLPALAPGQRPRHNTESLGMAVDRLSILSLKVFHMEEQAERADVVPDHRERCAAKLAVLREQRADLARAVLDLTAEFLEGRKQPKAYYQFKMYNDPSLNPELYNNAKG</sequence>
<accession>A0ABS0J8E4</accession>
<dbReference type="InterPro" id="IPR025350">
    <property type="entry name" value="DUF4254"/>
</dbReference>
<reference evidence="1 2" key="1">
    <citation type="submission" date="2019-08" db="EMBL/GenBank/DDBJ databases">
        <authorList>
            <person name="Luo N."/>
        </authorList>
    </citation>
    <scope>NUCLEOTIDE SEQUENCE [LARGE SCALE GENOMIC DNA]</scope>
    <source>
        <strain evidence="1 2">NCIMB 9442</strain>
    </source>
</reference>
<protein>
    <submittedName>
        <fullName evidence="1">DUF4254 domain-containing protein</fullName>
    </submittedName>
</protein>
<dbReference type="Pfam" id="PF14063">
    <property type="entry name" value="DUF4254"/>
    <property type="match status" value="1"/>
</dbReference>
<evidence type="ECO:0000313" key="1">
    <source>
        <dbReference type="EMBL" id="MBG3878717.1"/>
    </source>
</evidence>
<name>A0ABS0J8E4_9BACT</name>
<proteinExistence type="predicted"/>
<dbReference type="Proteomes" id="UP001194469">
    <property type="component" value="Unassembled WGS sequence"/>
</dbReference>
<organism evidence="1 2">
    <name type="scientific">Nitratidesulfovibrio oxamicus</name>
    <dbReference type="NCBI Taxonomy" id="32016"/>
    <lineage>
        <taxon>Bacteria</taxon>
        <taxon>Pseudomonadati</taxon>
        <taxon>Thermodesulfobacteriota</taxon>
        <taxon>Desulfovibrionia</taxon>
        <taxon>Desulfovibrionales</taxon>
        <taxon>Desulfovibrionaceae</taxon>
        <taxon>Nitratidesulfovibrio</taxon>
    </lineage>
</organism>
<keyword evidence="2" id="KW-1185">Reference proteome</keyword>
<dbReference type="RefSeq" id="WP_196610565.1">
    <property type="nucleotide sequence ID" value="NZ_VRYY01000694.1"/>
</dbReference>
<dbReference type="EMBL" id="VRYY01000694">
    <property type="protein sequence ID" value="MBG3878717.1"/>
    <property type="molecule type" value="Genomic_DNA"/>
</dbReference>